<feature type="coiled-coil region" evidence="3">
    <location>
        <begin position="857"/>
        <end position="884"/>
    </location>
</feature>
<keyword evidence="8" id="KW-1185">Reference proteome</keyword>
<dbReference type="PANTHER" id="PTHR47691:SF3">
    <property type="entry name" value="HTH-TYPE TRANSCRIPTIONAL REGULATOR RV0890C-RELATED"/>
    <property type="match status" value="1"/>
</dbReference>
<evidence type="ECO:0000313" key="7">
    <source>
        <dbReference type="EMBL" id="MBS2548155.1"/>
    </source>
</evidence>
<dbReference type="Pfam" id="PF13401">
    <property type="entry name" value="AAA_22"/>
    <property type="match status" value="1"/>
</dbReference>
<dbReference type="SMART" id="SM00382">
    <property type="entry name" value="AAA"/>
    <property type="match status" value="1"/>
</dbReference>
<dbReference type="InterPro" id="IPR011990">
    <property type="entry name" value="TPR-like_helical_dom_sf"/>
</dbReference>
<dbReference type="InterPro" id="IPR027417">
    <property type="entry name" value="P-loop_NTPase"/>
</dbReference>
<dbReference type="InterPro" id="IPR058852">
    <property type="entry name" value="HTH_77"/>
</dbReference>
<protein>
    <submittedName>
        <fullName evidence="7">AAA family ATPase</fullName>
    </submittedName>
</protein>
<dbReference type="EMBL" id="JAAFYZ010000042">
    <property type="protein sequence ID" value="MBS2548155.1"/>
    <property type="molecule type" value="Genomic_DNA"/>
</dbReference>
<sequence length="1097" mass="116393">MSITLTLLGDVRWHGVPVVGERPRALLAALAARDCRPVGSAELIELVWGEAAPSNGVKGLQVLVSRTRSACGVEAIVREEAGYRLGAGPDEVDSSRLSALVRDAAAALDGDPARAETLAREALALAGGDPAGGGLAGGLAGSPVGSPVGGLAAADDQRAGPLAEIRRGAATDAQAAGLVLARAASRTGGHAQALPHLEAAYTRAPHDESLLADLLRSEAAVRGPAAALERFERHRRELRDRLGTDPGEPLRRVQRGLLALDRPVRHGLRYDATELIGRDADLERLRAALAGSRVVSVVGAGGLGKTRLAQLMAREAEQAAVYFVELAGVVSGEDLAAEVGSVLGVRDSVSGRGTLTASQRADIRARLAQQLGLVPGLLVLDNCEHLIEAVAELVAFLIAATPDLRVLTTSRAPLAIAAERVYPLGELGPADAARLFRERALAARPDVRLDEPVVAGVVGRLDGLPLAIELAAAKVRVMAVEEIDRRLQDRFALLRGGDRSAPDRHRALVAVIEWSWNLLDPGERRALRRLALFHDGFTLEAAESVLGSSGPEPDVVETVRGLVEQSLVTVRESPAGVRYRMLETVREFGRMRLAEAGDEAEARAAQRRWAVAYATAQQADLAGSGQFAAIDALSAEETNLADEMRAALAEGDNASLVRLLATLGTMWTIRGEHIRMVFLAGALRDALSDWTPPPELADAARAAVAVTLSNAMALSGEHGADLSALLRRLGPADDGDLYVSALVRVLLAWDAMDVEGSLARLTALAAGPEPSTAAGASVWLSHYRENEGDPHGALALAERALALTDSAAGPWTMTAMPRMLLAELSMQLGDRPAAVAHARVALPVVRRLGAVDDEAQLRTLMALSDVAEGRLEQAREEIELIDRMETRTATFGTDLHRHVCRAELLLASGRAEDGLRLFRECADQYRETELPGATKTGTELWSFIGDAMALSAHAWHASGADEAHGRAVFAACRTSALLVLTADNERIDYPASGMLLFGLGTWWLLRRCAVGDAAHAANPADAANAADTANALRLLALAQRFSYNRMLPTMDWERIVPVAERALPGRLDELRAEYADRRPVELLAEARGLVDGLVGGY</sequence>
<organism evidence="7 8">
    <name type="scientific">Catenulispora pinistramenti</name>
    <dbReference type="NCBI Taxonomy" id="2705254"/>
    <lineage>
        <taxon>Bacteria</taxon>
        <taxon>Bacillati</taxon>
        <taxon>Actinomycetota</taxon>
        <taxon>Actinomycetes</taxon>
        <taxon>Catenulisporales</taxon>
        <taxon>Catenulisporaceae</taxon>
        <taxon>Catenulispora</taxon>
    </lineage>
</organism>
<dbReference type="Pfam" id="PF25872">
    <property type="entry name" value="HTH_77"/>
    <property type="match status" value="1"/>
</dbReference>
<evidence type="ECO:0000256" key="1">
    <source>
        <dbReference type="ARBA" id="ARBA00005820"/>
    </source>
</evidence>
<dbReference type="Gene3D" id="3.40.50.300">
    <property type="entry name" value="P-loop containing nucleotide triphosphate hydrolases"/>
    <property type="match status" value="1"/>
</dbReference>
<comment type="caution">
    <text evidence="7">The sequence shown here is derived from an EMBL/GenBank/DDBJ whole genome shotgun (WGS) entry which is preliminary data.</text>
</comment>
<gene>
    <name evidence="7" type="ORF">KGQ19_14905</name>
</gene>
<feature type="domain" description="AAA+ ATPase" evidence="4">
    <location>
        <begin position="291"/>
        <end position="446"/>
    </location>
</feature>
<keyword evidence="2" id="KW-0238">DNA-binding</keyword>
<dbReference type="InterPro" id="IPR005158">
    <property type="entry name" value="BTAD"/>
</dbReference>
<dbReference type="Proteomes" id="UP000730482">
    <property type="component" value="Unassembled WGS sequence"/>
</dbReference>
<evidence type="ECO:0000256" key="2">
    <source>
        <dbReference type="ARBA" id="ARBA00023125"/>
    </source>
</evidence>
<dbReference type="SMART" id="SM00862">
    <property type="entry name" value="Trans_reg_C"/>
    <property type="match status" value="1"/>
</dbReference>
<proteinExistence type="inferred from homology"/>
<dbReference type="Pfam" id="PF03704">
    <property type="entry name" value="BTAD"/>
    <property type="match status" value="1"/>
</dbReference>
<dbReference type="InterPro" id="IPR049945">
    <property type="entry name" value="AAA_22"/>
</dbReference>
<evidence type="ECO:0000259" key="5">
    <source>
        <dbReference type="SMART" id="SM00862"/>
    </source>
</evidence>
<name>A0ABS5KQ76_9ACTN</name>
<dbReference type="RefSeq" id="WP_212009729.1">
    <property type="nucleotide sequence ID" value="NZ_JAAFYZ010000042.1"/>
</dbReference>
<dbReference type="InterPro" id="IPR036388">
    <property type="entry name" value="WH-like_DNA-bd_sf"/>
</dbReference>
<dbReference type="SMART" id="SM01043">
    <property type="entry name" value="BTAD"/>
    <property type="match status" value="1"/>
</dbReference>
<evidence type="ECO:0000313" key="8">
    <source>
        <dbReference type="Proteomes" id="UP000730482"/>
    </source>
</evidence>
<dbReference type="Gene3D" id="1.25.40.10">
    <property type="entry name" value="Tetratricopeptide repeat domain"/>
    <property type="match status" value="2"/>
</dbReference>
<evidence type="ECO:0000259" key="4">
    <source>
        <dbReference type="SMART" id="SM00382"/>
    </source>
</evidence>
<accession>A0ABS5KQ76</accession>
<reference evidence="7 8" key="1">
    <citation type="submission" date="2020-02" db="EMBL/GenBank/DDBJ databases">
        <title>Acidophilic actinobacteria isolated from forest soil.</title>
        <authorList>
            <person name="Golinska P."/>
        </authorList>
    </citation>
    <scope>NUCLEOTIDE SEQUENCE [LARGE SCALE GENOMIC DNA]</scope>
    <source>
        <strain evidence="7 8">NL8</strain>
    </source>
</reference>
<dbReference type="PANTHER" id="PTHR47691">
    <property type="entry name" value="REGULATOR-RELATED"/>
    <property type="match status" value="1"/>
</dbReference>
<dbReference type="SUPFAM" id="SSF52540">
    <property type="entry name" value="P-loop containing nucleoside triphosphate hydrolases"/>
    <property type="match status" value="1"/>
</dbReference>
<feature type="domain" description="OmpR/PhoB-type" evidence="5">
    <location>
        <begin position="15"/>
        <end position="85"/>
    </location>
</feature>
<dbReference type="InterPro" id="IPR003593">
    <property type="entry name" value="AAA+_ATPase"/>
</dbReference>
<evidence type="ECO:0000259" key="6">
    <source>
        <dbReference type="SMART" id="SM01043"/>
    </source>
</evidence>
<evidence type="ECO:0000256" key="3">
    <source>
        <dbReference type="SAM" id="Coils"/>
    </source>
</evidence>
<feature type="domain" description="Bacterial transcriptional activator" evidence="6">
    <location>
        <begin position="92"/>
        <end position="258"/>
    </location>
</feature>
<dbReference type="InterPro" id="IPR001867">
    <property type="entry name" value="OmpR/PhoB-type_DNA-bd"/>
</dbReference>
<comment type="similarity">
    <text evidence="1">Belongs to the AfsR/DnrI/RedD regulatory family.</text>
</comment>
<dbReference type="Gene3D" id="1.10.10.10">
    <property type="entry name" value="Winged helix-like DNA-binding domain superfamily/Winged helix DNA-binding domain"/>
    <property type="match status" value="1"/>
</dbReference>
<keyword evidence="3" id="KW-0175">Coiled coil</keyword>
<dbReference type="SUPFAM" id="SSF48452">
    <property type="entry name" value="TPR-like"/>
    <property type="match status" value="2"/>
</dbReference>